<comment type="similarity">
    <text evidence="2">Belongs to the bacterial solute-binding protein 8 family.</text>
</comment>
<dbReference type="InterPro" id="IPR002491">
    <property type="entry name" value="ABC_transptr_periplasmic_BD"/>
</dbReference>
<reference evidence="7 8" key="1">
    <citation type="submission" date="2018-10" db="EMBL/GenBank/DDBJ databases">
        <title>Sinomicrobium pectinilyticum sp. nov., a pectinase-producing bacterium isolated from alkaline and saline soil, and emended description of the genus Sinomicrobium.</title>
        <authorList>
            <person name="Cheng B."/>
            <person name="Li C."/>
            <person name="Lai Q."/>
            <person name="Du M."/>
            <person name="Shao Z."/>
            <person name="Xu P."/>
            <person name="Yang C."/>
        </authorList>
    </citation>
    <scope>NUCLEOTIDE SEQUENCE [LARGE SCALE GENOMIC DNA]</scope>
    <source>
        <strain evidence="7 8">5DNS001</strain>
    </source>
</reference>
<dbReference type="AlphaFoldDB" id="A0A3N0E7U7"/>
<evidence type="ECO:0000313" key="7">
    <source>
        <dbReference type="EMBL" id="RNL83925.1"/>
    </source>
</evidence>
<evidence type="ECO:0000259" key="6">
    <source>
        <dbReference type="PROSITE" id="PS50983"/>
    </source>
</evidence>
<evidence type="ECO:0000256" key="3">
    <source>
        <dbReference type="ARBA" id="ARBA00022448"/>
    </source>
</evidence>
<keyword evidence="4" id="KW-0410">Iron transport</keyword>
<dbReference type="PANTHER" id="PTHR30532">
    <property type="entry name" value="IRON III DICITRATE-BINDING PERIPLASMIC PROTEIN"/>
    <property type="match status" value="1"/>
</dbReference>
<comment type="caution">
    <text evidence="7">The sequence shown here is derived from an EMBL/GenBank/DDBJ whole genome shotgun (WGS) entry which is preliminary data.</text>
</comment>
<keyword evidence="5" id="KW-0732">Signal</keyword>
<comment type="subcellular location">
    <subcellularLocation>
        <location evidence="1">Cell envelope</location>
    </subcellularLocation>
</comment>
<name>A0A3N0E7U7_SINP1</name>
<evidence type="ECO:0000313" key="8">
    <source>
        <dbReference type="Proteomes" id="UP000267469"/>
    </source>
</evidence>
<dbReference type="InterPro" id="IPR051313">
    <property type="entry name" value="Bact_iron-sidero_bind"/>
</dbReference>
<dbReference type="PANTHER" id="PTHR30532:SF28">
    <property type="entry name" value="PETROBACTIN-BINDING PROTEIN YCLQ"/>
    <property type="match status" value="1"/>
</dbReference>
<dbReference type="OrthoDB" id="63946at2"/>
<protein>
    <submittedName>
        <fullName evidence="7">ABC transporter</fullName>
    </submittedName>
</protein>
<organism evidence="7 8">
    <name type="scientific">Sinomicrobium pectinilyticum</name>
    <dbReference type="NCBI Taxonomy" id="1084421"/>
    <lineage>
        <taxon>Bacteria</taxon>
        <taxon>Pseudomonadati</taxon>
        <taxon>Bacteroidota</taxon>
        <taxon>Flavobacteriia</taxon>
        <taxon>Flavobacteriales</taxon>
        <taxon>Flavobacteriaceae</taxon>
        <taxon>Sinomicrobium</taxon>
    </lineage>
</organism>
<dbReference type="GO" id="GO:0030288">
    <property type="term" value="C:outer membrane-bounded periplasmic space"/>
    <property type="evidence" value="ECO:0007669"/>
    <property type="project" value="TreeGrafter"/>
</dbReference>
<gene>
    <name evidence="7" type="ORF">ED312_14460</name>
</gene>
<dbReference type="PROSITE" id="PS50983">
    <property type="entry name" value="FE_B12_PBP"/>
    <property type="match status" value="1"/>
</dbReference>
<keyword evidence="4" id="KW-0406">Ion transport</keyword>
<accession>A0A3N0E7U7</accession>
<sequence>MNIKLLTTIFAAIAVTFTACKNKKRTQSAETISVTHELGTTQVPVQPQKVVVFDAGTLETLDELNIPVAGIPKDYVAKHLEKYKNDTNVQDAGSIIQPNLELVDDIKPDLVVISAVTSSAYERLSKIAPTVYLGVRNDNYKQSVIDNLNTIGDIFRVKEKTDQKVAEIERKIGEAIKTITASPKKIMILMYNAGAFSTFGNNSRYGFVFTDLKAVPADDNKQTGIHGTIVSSEYISRVNPDILYIIDRNEIMLGQKTNKSEIENALIQKTNAFKTNRIIHVDPNVWYLSGGGTYSLNRMIDDILKGYE</sequence>
<keyword evidence="4" id="KW-0408">Iron</keyword>
<evidence type="ECO:0000256" key="4">
    <source>
        <dbReference type="ARBA" id="ARBA00022496"/>
    </source>
</evidence>
<dbReference type="Gene3D" id="3.40.50.1980">
    <property type="entry name" value="Nitrogenase molybdenum iron protein domain"/>
    <property type="match status" value="2"/>
</dbReference>
<proteinExistence type="inferred from homology"/>
<dbReference type="PROSITE" id="PS51257">
    <property type="entry name" value="PROKAR_LIPOPROTEIN"/>
    <property type="match status" value="1"/>
</dbReference>
<keyword evidence="3" id="KW-0813">Transport</keyword>
<dbReference type="EMBL" id="RJTM01000100">
    <property type="protein sequence ID" value="RNL83925.1"/>
    <property type="molecule type" value="Genomic_DNA"/>
</dbReference>
<evidence type="ECO:0000256" key="2">
    <source>
        <dbReference type="ARBA" id="ARBA00008814"/>
    </source>
</evidence>
<keyword evidence="8" id="KW-1185">Reference proteome</keyword>
<dbReference type="SUPFAM" id="SSF53807">
    <property type="entry name" value="Helical backbone' metal receptor"/>
    <property type="match status" value="1"/>
</dbReference>
<feature type="domain" description="Fe/B12 periplasmic-binding" evidence="6">
    <location>
        <begin position="49"/>
        <end position="308"/>
    </location>
</feature>
<dbReference type="RefSeq" id="WP_123216736.1">
    <property type="nucleotide sequence ID" value="NZ_RJTM01000100.1"/>
</dbReference>
<dbReference type="GO" id="GO:1901678">
    <property type="term" value="P:iron coordination entity transport"/>
    <property type="evidence" value="ECO:0007669"/>
    <property type="project" value="UniProtKB-ARBA"/>
</dbReference>
<evidence type="ECO:0000256" key="1">
    <source>
        <dbReference type="ARBA" id="ARBA00004196"/>
    </source>
</evidence>
<dbReference type="Pfam" id="PF01497">
    <property type="entry name" value="Peripla_BP_2"/>
    <property type="match status" value="1"/>
</dbReference>
<dbReference type="Proteomes" id="UP000267469">
    <property type="component" value="Unassembled WGS sequence"/>
</dbReference>
<evidence type="ECO:0000256" key="5">
    <source>
        <dbReference type="ARBA" id="ARBA00022729"/>
    </source>
</evidence>